<feature type="transmembrane region" description="Helical" evidence="1">
    <location>
        <begin position="80"/>
        <end position="99"/>
    </location>
</feature>
<comment type="caution">
    <text evidence="2">The sequence shown here is derived from an EMBL/GenBank/DDBJ whole genome shotgun (WGS) entry which is preliminary data.</text>
</comment>
<dbReference type="AlphaFoldDB" id="A0A2V1K5Y6"/>
<feature type="transmembrane region" description="Helical" evidence="1">
    <location>
        <begin position="12"/>
        <end position="33"/>
    </location>
</feature>
<feature type="transmembrane region" description="Helical" evidence="1">
    <location>
        <begin position="45"/>
        <end position="68"/>
    </location>
</feature>
<dbReference type="Pfam" id="PF19700">
    <property type="entry name" value="DUF6198"/>
    <property type="match status" value="1"/>
</dbReference>
<sequence length="202" mass="21242">MQPVAHTLRRAFSLLLGLFLFGIGISLMVKAALGIPPWEVLAQGIALRTGIPFGLANNILGLAVLLLWIPLRQKPGIGTIANALLVGPSAQLGLFLLPVPGTLPLQILVFATGMIILAIGTALYIGAQYGPGPRDGLMTGLHARTSRPIWQVRGSIELVVMGFGWSLGGDVGWGTLLFAAGIGPLCGVTLPLLAPHMYRRKS</sequence>
<feature type="transmembrane region" description="Helical" evidence="1">
    <location>
        <begin position="105"/>
        <end position="127"/>
    </location>
</feature>
<keyword evidence="1" id="KW-0472">Membrane</keyword>
<reference evidence="3" key="1">
    <citation type="submission" date="2018-05" db="EMBL/GenBank/DDBJ databases">
        <authorList>
            <person name="Li Y."/>
        </authorList>
    </citation>
    <scope>NUCLEOTIDE SEQUENCE [LARGE SCALE GENOMIC DNA]</scope>
    <source>
        <strain evidence="3">3d-2-2</strain>
    </source>
</reference>
<organism evidence="2 3">
    <name type="scientific">Corticimicrobacter populi</name>
    <dbReference type="NCBI Taxonomy" id="2175229"/>
    <lineage>
        <taxon>Bacteria</taxon>
        <taxon>Pseudomonadati</taxon>
        <taxon>Pseudomonadota</taxon>
        <taxon>Betaproteobacteria</taxon>
        <taxon>Burkholderiales</taxon>
        <taxon>Alcaligenaceae</taxon>
        <taxon>Corticimicrobacter</taxon>
    </lineage>
</organism>
<dbReference type="EMBL" id="QETA01000001">
    <property type="protein sequence ID" value="PWF25079.1"/>
    <property type="molecule type" value="Genomic_DNA"/>
</dbReference>
<accession>A0A2V1K5Y6</accession>
<dbReference type="PANTHER" id="PTHR40078">
    <property type="entry name" value="INTEGRAL MEMBRANE PROTEIN-RELATED"/>
    <property type="match status" value="1"/>
</dbReference>
<evidence type="ECO:0008006" key="4">
    <source>
        <dbReference type="Google" id="ProtNLM"/>
    </source>
</evidence>
<feature type="transmembrane region" description="Helical" evidence="1">
    <location>
        <begin position="173"/>
        <end position="194"/>
    </location>
</feature>
<evidence type="ECO:0000313" key="2">
    <source>
        <dbReference type="EMBL" id="PWF25079.1"/>
    </source>
</evidence>
<evidence type="ECO:0000313" key="3">
    <source>
        <dbReference type="Proteomes" id="UP000245212"/>
    </source>
</evidence>
<name>A0A2V1K5Y6_9BURK</name>
<proteinExistence type="predicted"/>
<protein>
    <recommendedName>
        <fullName evidence="4">YitT family protein</fullName>
    </recommendedName>
</protein>
<gene>
    <name evidence="2" type="ORF">DD235_02610</name>
</gene>
<evidence type="ECO:0000256" key="1">
    <source>
        <dbReference type="SAM" id="Phobius"/>
    </source>
</evidence>
<dbReference type="PANTHER" id="PTHR40078:SF1">
    <property type="entry name" value="INTEGRAL MEMBRANE PROTEIN"/>
    <property type="match status" value="1"/>
</dbReference>
<feature type="transmembrane region" description="Helical" evidence="1">
    <location>
        <begin position="148"/>
        <end position="167"/>
    </location>
</feature>
<keyword evidence="1" id="KW-0812">Transmembrane</keyword>
<keyword evidence="3" id="KW-1185">Reference proteome</keyword>
<dbReference type="InterPro" id="IPR038750">
    <property type="entry name" value="YczE/YyaS-like"/>
</dbReference>
<keyword evidence="1" id="KW-1133">Transmembrane helix</keyword>
<dbReference type="Proteomes" id="UP000245212">
    <property type="component" value="Unassembled WGS sequence"/>
</dbReference>
<dbReference type="RefSeq" id="WP_109060483.1">
    <property type="nucleotide sequence ID" value="NZ_QETA01000001.1"/>
</dbReference>